<dbReference type="PANTHER" id="PTHR13604">
    <property type="entry name" value="DC12-RELATED"/>
    <property type="match status" value="1"/>
</dbReference>
<accession>A0A5B0P9N0</accession>
<keyword evidence="2" id="KW-0645">Protease</keyword>
<keyword evidence="5" id="KW-0190">Covalent protein-DNA linkage</keyword>
<feature type="compositionally biased region" description="Basic and acidic residues" evidence="8">
    <location>
        <begin position="224"/>
        <end position="240"/>
    </location>
</feature>
<dbReference type="Pfam" id="PF02586">
    <property type="entry name" value="SRAP"/>
    <property type="match status" value="1"/>
</dbReference>
<evidence type="ECO:0000256" key="2">
    <source>
        <dbReference type="ARBA" id="ARBA00022670"/>
    </source>
</evidence>
<evidence type="ECO:0000313" key="9">
    <source>
        <dbReference type="EMBL" id="KAA1098285.1"/>
    </source>
</evidence>
<sequence>MPPTRYFQPTHGSLLNTINARDDKVVEPRGLWNTVKGKKRCVVLCEGFFEWLNKGKDKIPHFTKRTGGELMCLAGLWDSVTYKGTTEELHTFTIITTSSNNYLSFLHDRMPVILSDRDSIEAWLDTSSGEWSSSLSKLLKPFSLDDGLVSYPVPKEVGKVGNQSADFLKPISQRKGNIMSFFNKQTRPSGSHSSKQAASSSGPDSKQMEKKGLVGTAPAVLHGLEIEGPHDADTIKDEPKGSPAPSPKKTPIKRSAASVESDALPPERKVRKVS</sequence>
<keyword evidence="11" id="KW-1185">Reference proteome</keyword>
<evidence type="ECO:0000256" key="1">
    <source>
        <dbReference type="ARBA" id="ARBA00008136"/>
    </source>
</evidence>
<comment type="caution">
    <text evidence="9">The sequence shown here is derived from an EMBL/GenBank/DDBJ whole genome shotgun (WGS) entry which is preliminary data.</text>
</comment>
<dbReference type="SUPFAM" id="SSF143081">
    <property type="entry name" value="BB1717-like"/>
    <property type="match status" value="1"/>
</dbReference>
<evidence type="ECO:0000256" key="8">
    <source>
        <dbReference type="SAM" id="MobiDB-lite"/>
    </source>
</evidence>
<dbReference type="EMBL" id="VSWC01000066">
    <property type="protein sequence ID" value="KAA1098285.1"/>
    <property type="molecule type" value="Genomic_DNA"/>
</dbReference>
<dbReference type="PANTHER" id="PTHR13604:SF0">
    <property type="entry name" value="ABASIC SITE PROCESSING PROTEIN HMCES"/>
    <property type="match status" value="1"/>
</dbReference>
<dbReference type="InterPro" id="IPR003738">
    <property type="entry name" value="SRAP"/>
</dbReference>
<dbReference type="GO" id="GO:0006508">
    <property type="term" value="P:proteolysis"/>
    <property type="evidence" value="ECO:0007669"/>
    <property type="project" value="UniProtKB-KW"/>
</dbReference>
<organism evidence="9 11">
    <name type="scientific">Puccinia graminis f. sp. tritici</name>
    <dbReference type="NCBI Taxonomy" id="56615"/>
    <lineage>
        <taxon>Eukaryota</taxon>
        <taxon>Fungi</taxon>
        <taxon>Dikarya</taxon>
        <taxon>Basidiomycota</taxon>
        <taxon>Pucciniomycotina</taxon>
        <taxon>Pucciniomycetes</taxon>
        <taxon>Pucciniales</taxon>
        <taxon>Pucciniaceae</taxon>
        <taxon>Puccinia</taxon>
    </lineage>
</organism>
<keyword evidence="4" id="KW-0378">Hydrolase</keyword>
<dbReference type="OrthoDB" id="2111841at2759"/>
<keyword evidence="6" id="KW-0238">DNA-binding</keyword>
<dbReference type="GO" id="GO:0008233">
    <property type="term" value="F:peptidase activity"/>
    <property type="evidence" value="ECO:0007669"/>
    <property type="project" value="UniProtKB-KW"/>
</dbReference>
<feature type="compositionally biased region" description="Low complexity" evidence="8">
    <location>
        <begin position="188"/>
        <end position="205"/>
    </location>
</feature>
<dbReference type="GO" id="GO:0003697">
    <property type="term" value="F:single-stranded DNA binding"/>
    <property type="evidence" value="ECO:0007669"/>
    <property type="project" value="InterPro"/>
</dbReference>
<reference evidence="11 12" key="1">
    <citation type="submission" date="2019-05" db="EMBL/GenBank/DDBJ databases">
        <title>Emergence of the Ug99 lineage of the wheat stem rust pathogen through somatic hybridization.</title>
        <authorList>
            <person name="Li F."/>
            <person name="Upadhyaya N.M."/>
            <person name="Sperschneider J."/>
            <person name="Matny O."/>
            <person name="Nguyen-Phuc H."/>
            <person name="Mago R."/>
            <person name="Raley C."/>
            <person name="Miller M.E."/>
            <person name="Silverstein K.A.T."/>
            <person name="Henningsen E."/>
            <person name="Hirsch C.D."/>
            <person name="Visser B."/>
            <person name="Pretorius Z.A."/>
            <person name="Steffenson B.J."/>
            <person name="Schwessinger B."/>
            <person name="Dodds P.N."/>
            <person name="Figueroa M."/>
        </authorList>
    </citation>
    <scope>NUCLEOTIDE SEQUENCE [LARGE SCALE GENOMIC DNA]</scope>
    <source>
        <strain evidence="9">21-0</strain>
        <strain evidence="10 12">Ug99</strain>
    </source>
</reference>
<comment type="similarity">
    <text evidence="1">Belongs to the SOS response-associated peptidase family.</text>
</comment>
<evidence type="ECO:0000313" key="11">
    <source>
        <dbReference type="Proteomes" id="UP000324748"/>
    </source>
</evidence>
<dbReference type="Proteomes" id="UP000325313">
    <property type="component" value="Unassembled WGS sequence"/>
</dbReference>
<feature type="region of interest" description="Disordered" evidence="8">
    <location>
        <begin position="182"/>
        <end position="274"/>
    </location>
</feature>
<gene>
    <name evidence="9" type="ORF">PGT21_032615</name>
    <name evidence="10" type="ORF">PGTUg99_009640</name>
</gene>
<evidence type="ECO:0000313" key="10">
    <source>
        <dbReference type="EMBL" id="KAA1116745.1"/>
    </source>
</evidence>
<dbReference type="GO" id="GO:0106300">
    <property type="term" value="P:protein-DNA covalent cross-linking repair"/>
    <property type="evidence" value="ECO:0007669"/>
    <property type="project" value="InterPro"/>
</dbReference>
<proteinExistence type="inferred from homology"/>
<protein>
    <recommendedName>
        <fullName evidence="13">DUF159 domain protein</fullName>
    </recommendedName>
</protein>
<evidence type="ECO:0000256" key="6">
    <source>
        <dbReference type="ARBA" id="ARBA00023125"/>
    </source>
</evidence>
<evidence type="ECO:0008006" key="13">
    <source>
        <dbReference type="Google" id="ProtNLM"/>
    </source>
</evidence>
<dbReference type="InterPro" id="IPR036590">
    <property type="entry name" value="SRAP-like"/>
</dbReference>
<evidence type="ECO:0000256" key="7">
    <source>
        <dbReference type="ARBA" id="ARBA00023239"/>
    </source>
</evidence>
<evidence type="ECO:0000256" key="5">
    <source>
        <dbReference type="ARBA" id="ARBA00023124"/>
    </source>
</evidence>
<dbReference type="GO" id="GO:0016829">
    <property type="term" value="F:lyase activity"/>
    <property type="evidence" value="ECO:0007669"/>
    <property type="project" value="UniProtKB-KW"/>
</dbReference>
<dbReference type="AlphaFoldDB" id="A0A5B0P9N0"/>
<name>A0A5B0P9N0_PUCGR</name>
<keyword evidence="7" id="KW-0456">Lyase</keyword>
<evidence type="ECO:0000313" key="12">
    <source>
        <dbReference type="Proteomes" id="UP000325313"/>
    </source>
</evidence>
<evidence type="ECO:0000256" key="3">
    <source>
        <dbReference type="ARBA" id="ARBA00022763"/>
    </source>
</evidence>
<dbReference type="Gene3D" id="3.90.1680.10">
    <property type="entry name" value="SOS response associated peptidase-like"/>
    <property type="match status" value="1"/>
</dbReference>
<dbReference type="EMBL" id="VDEP01000270">
    <property type="protein sequence ID" value="KAA1116745.1"/>
    <property type="molecule type" value="Genomic_DNA"/>
</dbReference>
<dbReference type="Proteomes" id="UP000324748">
    <property type="component" value="Unassembled WGS sequence"/>
</dbReference>
<evidence type="ECO:0000256" key="4">
    <source>
        <dbReference type="ARBA" id="ARBA00022801"/>
    </source>
</evidence>
<keyword evidence="3" id="KW-0227">DNA damage</keyword>